<comment type="caution">
    <text evidence="1">The sequence shown here is derived from an EMBL/GenBank/DDBJ whole genome shotgun (WGS) entry which is preliminary data.</text>
</comment>
<dbReference type="AlphaFoldDB" id="A0A4Q7MUI4"/>
<evidence type="ECO:0000313" key="2">
    <source>
        <dbReference type="Proteomes" id="UP000293874"/>
    </source>
</evidence>
<keyword evidence="2" id="KW-1185">Reference proteome</keyword>
<dbReference type="EMBL" id="SGXA01000002">
    <property type="protein sequence ID" value="RZS72307.1"/>
    <property type="molecule type" value="Genomic_DNA"/>
</dbReference>
<accession>A0A4Q7MUI4</accession>
<name>A0A4Q7MUI4_9BACT</name>
<protein>
    <submittedName>
        <fullName evidence="1">Uncharacterized protein</fullName>
    </submittedName>
</protein>
<sequence length="81" mass="9427">MISSSYSIRNSKSSIYANFWVMNIKHNPKTAIFWLRISNTTPKLANLSYKKLSRFETKKDAKEYNASQTLIQPDSRISIPR</sequence>
<reference evidence="1 2" key="1">
    <citation type="submission" date="2019-02" db="EMBL/GenBank/DDBJ databases">
        <title>Genomic Encyclopedia of Type Strains, Phase IV (KMG-IV): sequencing the most valuable type-strain genomes for metagenomic binning, comparative biology and taxonomic classification.</title>
        <authorList>
            <person name="Goeker M."/>
        </authorList>
    </citation>
    <scope>NUCLEOTIDE SEQUENCE [LARGE SCALE GENOMIC DNA]</scope>
    <source>
        <strain evidence="1 2">DSM 18116</strain>
    </source>
</reference>
<organism evidence="1 2">
    <name type="scientific">Pseudobacter ginsenosidimutans</name>
    <dbReference type="NCBI Taxonomy" id="661488"/>
    <lineage>
        <taxon>Bacteria</taxon>
        <taxon>Pseudomonadati</taxon>
        <taxon>Bacteroidota</taxon>
        <taxon>Chitinophagia</taxon>
        <taxon>Chitinophagales</taxon>
        <taxon>Chitinophagaceae</taxon>
        <taxon>Pseudobacter</taxon>
    </lineage>
</organism>
<proteinExistence type="predicted"/>
<evidence type="ECO:0000313" key="1">
    <source>
        <dbReference type="EMBL" id="RZS72307.1"/>
    </source>
</evidence>
<dbReference type="Proteomes" id="UP000293874">
    <property type="component" value="Unassembled WGS sequence"/>
</dbReference>
<gene>
    <name evidence="1" type="ORF">EV199_4225</name>
</gene>